<evidence type="ECO:0000313" key="7">
    <source>
        <dbReference type="Proteomes" id="UP001372338"/>
    </source>
</evidence>
<proteinExistence type="inferred from homology"/>
<dbReference type="InterPro" id="IPR051955">
    <property type="entry name" value="PME_Inhibitor"/>
</dbReference>
<dbReference type="CDD" id="cd15800">
    <property type="entry name" value="PMEI-like_2"/>
    <property type="match status" value="1"/>
</dbReference>
<keyword evidence="7" id="KW-1185">Reference proteome</keyword>
<accession>A0AAN9HRC0</accession>
<feature type="chain" id="PRO_5042980110" description="Pectinesterase inhibitor domain-containing protein" evidence="4">
    <location>
        <begin position="26"/>
        <end position="258"/>
    </location>
</feature>
<dbReference type="Gene3D" id="1.20.140.40">
    <property type="entry name" value="Invertase/pectin methylesterase inhibitor family protein"/>
    <property type="match status" value="1"/>
</dbReference>
<evidence type="ECO:0000256" key="2">
    <source>
        <dbReference type="ARBA" id="ARBA00038471"/>
    </source>
</evidence>
<reference evidence="6 7" key="1">
    <citation type="submission" date="2024-01" db="EMBL/GenBank/DDBJ databases">
        <title>The genomes of 5 underutilized Papilionoideae crops provide insights into root nodulation and disease resistanc.</title>
        <authorList>
            <person name="Yuan L."/>
        </authorList>
    </citation>
    <scope>NUCLEOTIDE SEQUENCE [LARGE SCALE GENOMIC DNA]</scope>
    <source>
        <strain evidence="6">ZHUSHIDOU_FW_LH</strain>
        <tissue evidence="6">Leaf</tissue>
    </source>
</reference>
<feature type="region of interest" description="Disordered" evidence="3">
    <location>
        <begin position="37"/>
        <end position="64"/>
    </location>
</feature>
<organism evidence="6 7">
    <name type="scientific">Crotalaria pallida</name>
    <name type="common">Smooth rattlebox</name>
    <name type="synonym">Crotalaria striata</name>
    <dbReference type="NCBI Taxonomy" id="3830"/>
    <lineage>
        <taxon>Eukaryota</taxon>
        <taxon>Viridiplantae</taxon>
        <taxon>Streptophyta</taxon>
        <taxon>Embryophyta</taxon>
        <taxon>Tracheophyta</taxon>
        <taxon>Spermatophyta</taxon>
        <taxon>Magnoliopsida</taxon>
        <taxon>eudicotyledons</taxon>
        <taxon>Gunneridae</taxon>
        <taxon>Pentapetalae</taxon>
        <taxon>rosids</taxon>
        <taxon>fabids</taxon>
        <taxon>Fabales</taxon>
        <taxon>Fabaceae</taxon>
        <taxon>Papilionoideae</taxon>
        <taxon>50 kb inversion clade</taxon>
        <taxon>genistoids sensu lato</taxon>
        <taxon>core genistoids</taxon>
        <taxon>Crotalarieae</taxon>
        <taxon>Crotalaria</taxon>
    </lineage>
</organism>
<dbReference type="PANTHER" id="PTHR31080:SF68">
    <property type="entry name" value="PLANT INVERTASE_PECTIN METHYLESTERASE INHIBITOR SUPERFAMILY PROTEIN"/>
    <property type="match status" value="1"/>
</dbReference>
<dbReference type="SMART" id="SM00856">
    <property type="entry name" value="PMEI"/>
    <property type="match status" value="1"/>
</dbReference>
<evidence type="ECO:0000256" key="3">
    <source>
        <dbReference type="SAM" id="MobiDB-lite"/>
    </source>
</evidence>
<dbReference type="AlphaFoldDB" id="A0AAN9HRC0"/>
<evidence type="ECO:0000259" key="5">
    <source>
        <dbReference type="SMART" id="SM00856"/>
    </source>
</evidence>
<protein>
    <recommendedName>
        <fullName evidence="5">Pectinesterase inhibitor domain-containing protein</fullName>
    </recommendedName>
</protein>
<comment type="similarity">
    <text evidence="2">Belongs to the PMEI family.</text>
</comment>
<evidence type="ECO:0000313" key="6">
    <source>
        <dbReference type="EMBL" id="KAK7246271.1"/>
    </source>
</evidence>
<evidence type="ECO:0000256" key="4">
    <source>
        <dbReference type="SAM" id="SignalP"/>
    </source>
</evidence>
<name>A0AAN9HRC0_CROPI</name>
<feature type="compositionally biased region" description="Pro residues" evidence="3">
    <location>
        <begin position="38"/>
        <end position="48"/>
    </location>
</feature>
<dbReference type="Pfam" id="PF04043">
    <property type="entry name" value="PMEI"/>
    <property type="match status" value="1"/>
</dbReference>
<dbReference type="InterPro" id="IPR006501">
    <property type="entry name" value="Pectinesterase_inhib_dom"/>
</dbReference>
<comment type="caution">
    <text evidence="6">The sequence shown here is derived from an EMBL/GenBank/DDBJ whole genome shotgun (WGS) entry which is preliminary data.</text>
</comment>
<gene>
    <name evidence="6" type="ORF">RIF29_41133</name>
</gene>
<dbReference type="InterPro" id="IPR035513">
    <property type="entry name" value="Invertase/methylesterase_inhib"/>
</dbReference>
<dbReference type="Proteomes" id="UP001372338">
    <property type="component" value="Unassembled WGS sequence"/>
</dbReference>
<feature type="signal peptide" evidence="4">
    <location>
        <begin position="1"/>
        <end position="25"/>
    </location>
</feature>
<dbReference type="SUPFAM" id="SSF101148">
    <property type="entry name" value="Plant invertase/pectin methylesterase inhibitor"/>
    <property type="match status" value="1"/>
</dbReference>
<dbReference type="PANTHER" id="PTHR31080">
    <property type="entry name" value="PECTINESTERASE INHIBITOR-LIKE"/>
    <property type="match status" value="1"/>
</dbReference>
<feature type="compositionally biased region" description="Low complexity" evidence="3">
    <location>
        <begin position="49"/>
        <end position="61"/>
    </location>
</feature>
<dbReference type="EMBL" id="JAYWIO010000008">
    <property type="protein sequence ID" value="KAK7246271.1"/>
    <property type="molecule type" value="Genomic_DNA"/>
</dbReference>
<dbReference type="GO" id="GO:0004857">
    <property type="term" value="F:enzyme inhibitor activity"/>
    <property type="evidence" value="ECO:0007669"/>
    <property type="project" value="InterPro"/>
</dbReference>
<dbReference type="NCBIfam" id="TIGR01614">
    <property type="entry name" value="PME_inhib"/>
    <property type="match status" value="1"/>
</dbReference>
<sequence>MKLNNQILFSTILICFALLGNCVHGMPKLFAPLLSSPTPAPAPAPTSSPTPSASSPSPLLSEGRKTRTLTSYTPYTAGSPSDAPTPTANGASDSFADYLKAKFGDQSKIKYSPALEQICGKTHHSDVCLATISPLLKNKADVVNTVQAAIAVTTQHVKMTISKIQKHPAVSRDVAAALNDCRDLYSKALANLQKAMQSIQSKDFGNVTVWLSGVLADVSSAESKIDDLKPSAFKADNFYSLVSVTASNALSIASMIKN</sequence>
<keyword evidence="1 4" id="KW-0732">Signal</keyword>
<feature type="domain" description="Pectinesterase inhibitor" evidence="5">
    <location>
        <begin position="110"/>
        <end position="252"/>
    </location>
</feature>
<evidence type="ECO:0000256" key="1">
    <source>
        <dbReference type="ARBA" id="ARBA00022729"/>
    </source>
</evidence>